<dbReference type="InterPro" id="IPR036397">
    <property type="entry name" value="RNaseH_sf"/>
</dbReference>
<dbReference type="Pfam" id="PF24626">
    <property type="entry name" value="SH3_Tf2-1"/>
    <property type="match status" value="1"/>
</dbReference>
<reference evidence="6" key="1">
    <citation type="submission" date="2025-08" db="UniProtKB">
        <authorList>
            <consortium name="RefSeq"/>
        </authorList>
    </citation>
    <scope>IDENTIFICATION</scope>
    <source>
        <tissue evidence="6">Liver</tissue>
    </source>
</reference>
<dbReference type="InterPro" id="IPR016197">
    <property type="entry name" value="Chromo-like_dom_sf"/>
</dbReference>
<dbReference type="Pfam" id="PF00385">
    <property type="entry name" value="Chromo"/>
    <property type="match status" value="1"/>
</dbReference>
<comment type="subcellular location">
    <subcellularLocation>
        <location evidence="1">Nucleus</location>
    </subcellularLocation>
</comment>
<dbReference type="AlphaFoldDB" id="A0A9F5IR64"/>
<dbReference type="Gene3D" id="2.40.50.40">
    <property type="match status" value="1"/>
</dbReference>
<gene>
    <name evidence="6" type="primary">LOC112540223</name>
</gene>
<keyword evidence="5" id="KW-1185">Reference proteome</keyword>
<evidence type="ECO:0000259" key="4">
    <source>
        <dbReference type="PROSITE" id="PS50994"/>
    </source>
</evidence>
<evidence type="ECO:0000313" key="6">
    <source>
        <dbReference type="RefSeq" id="XP_025020013.1"/>
    </source>
</evidence>
<dbReference type="SUPFAM" id="SSF53098">
    <property type="entry name" value="Ribonuclease H-like"/>
    <property type="match status" value="1"/>
</dbReference>
<dbReference type="InterPro" id="IPR000953">
    <property type="entry name" value="Chromo/chromo_shadow_dom"/>
</dbReference>
<organism evidence="5 6">
    <name type="scientific">Python bivittatus</name>
    <name type="common">Burmese python</name>
    <name type="synonym">Python molurus bivittatus</name>
    <dbReference type="NCBI Taxonomy" id="176946"/>
    <lineage>
        <taxon>Eukaryota</taxon>
        <taxon>Metazoa</taxon>
        <taxon>Chordata</taxon>
        <taxon>Craniata</taxon>
        <taxon>Vertebrata</taxon>
        <taxon>Euteleostomi</taxon>
        <taxon>Lepidosauria</taxon>
        <taxon>Squamata</taxon>
        <taxon>Bifurcata</taxon>
        <taxon>Unidentata</taxon>
        <taxon>Episquamata</taxon>
        <taxon>Toxicofera</taxon>
        <taxon>Serpentes</taxon>
        <taxon>Henophidia</taxon>
        <taxon>Pythonidae</taxon>
        <taxon>Python</taxon>
    </lineage>
</organism>
<evidence type="ECO:0000256" key="2">
    <source>
        <dbReference type="SAM" id="Coils"/>
    </source>
</evidence>
<dbReference type="Proteomes" id="UP000695026">
    <property type="component" value="Unplaced"/>
</dbReference>
<dbReference type="OMA" id="ERTHQMS"/>
<dbReference type="GO" id="GO:0003676">
    <property type="term" value="F:nucleic acid binding"/>
    <property type="evidence" value="ECO:0007669"/>
    <property type="project" value="InterPro"/>
</dbReference>
<accession>A0A9F5IR64</accession>
<dbReference type="InterPro" id="IPR056924">
    <property type="entry name" value="SH3_Tf2-1"/>
</dbReference>
<feature type="domain" description="Chromo" evidence="3">
    <location>
        <begin position="265"/>
        <end position="323"/>
    </location>
</feature>
<evidence type="ECO:0000259" key="3">
    <source>
        <dbReference type="PROSITE" id="PS50013"/>
    </source>
</evidence>
<dbReference type="PANTHER" id="PTHR37984">
    <property type="entry name" value="PROTEIN CBG26694"/>
    <property type="match status" value="1"/>
</dbReference>
<dbReference type="OrthoDB" id="9046595at2759"/>
<dbReference type="InterPro" id="IPR050951">
    <property type="entry name" value="Retrovirus_Pol_polyprotein"/>
</dbReference>
<dbReference type="PROSITE" id="PS50013">
    <property type="entry name" value="CHROMO_2"/>
    <property type="match status" value="1"/>
</dbReference>
<evidence type="ECO:0000256" key="1">
    <source>
        <dbReference type="ARBA" id="ARBA00004123"/>
    </source>
</evidence>
<keyword evidence="2" id="KW-0175">Coiled coil</keyword>
<protein>
    <submittedName>
        <fullName evidence="6">Uncharacterized protein LOC112540223</fullName>
    </submittedName>
</protein>
<dbReference type="PROSITE" id="PS50994">
    <property type="entry name" value="INTEGRASE"/>
    <property type="match status" value="1"/>
</dbReference>
<name>A0A9F5IR64_PYTBI</name>
<evidence type="ECO:0000313" key="5">
    <source>
        <dbReference type="Proteomes" id="UP000695026"/>
    </source>
</evidence>
<dbReference type="GeneID" id="112540223"/>
<dbReference type="RefSeq" id="XP_025020013.1">
    <property type="nucleotide sequence ID" value="XM_025164245.1"/>
</dbReference>
<dbReference type="GO" id="GO:0015074">
    <property type="term" value="P:DNA integration"/>
    <property type="evidence" value="ECO:0007669"/>
    <property type="project" value="InterPro"/>
</dbReference>
<proteinExistence type="predicted"/>
<dbReference type="Gene3D" id="3.30.420.10">
    <property type="entry name" value="Ribonuclease H-like superfamily/Ribonuclease H"/>
    <property type="match status" value="1"/>
</dbReference>
<dbReference type="GO" id="GO:0005634">
    <property type="term" value="C:nucleus"/>
    <property type="evidence" value="ECO:0007669"/>
    <property type="project" value="UniProtKB-SubCell"/>
</dbReference>
<dbReference type="SUPFAM" id="SSF54160">
    <property type="entry name" value="Chromo domain-like"/>
    <property type="match status" value="1"/>
</dbReference>
<feature type="domain" description="Integrase catalytic" evidence="4">
    <location>
        <begin position="1"/>
        <end position="125"/>
    </location>
</feature>
<dbReference type="KEGG" id="pbi:112540223"/>
<feature type="coiled-coil region" evidence="2">
    <location>
        <begin position="143"/>
        <end position="174"/>
    </location>
</feature>
<dbReference type="SMART" id="SM00298">
    <property type="entry name" value="CHROMO"/>
    <property type="match status" value="1"/>
</dbReference>
<dbReference type="InterPro" id="IPR001584">
    <property type="entry name" value="Integrase_cat-core"/>
</dbReference>
<dbReference type="InterPro" id="IPR023780">
    <property type="entry name" value="Chromo_domain"/>
</dbReference>
<sequence>MAHFIPCKGLPPAQATAQLFLDHVFRLRGMVTTLITDRGSQFSSKFWKALFGLLKVHSQMSSAHHPATNGEAERTHQMSQQYLRCYTSYSQDNWLELIPLAEFPYNNSVHSSIEMSLFQAGMGTPGFTTDCLRGGVPGATHFLREQQAAQQLLREQLAKAKQAYKRNADAHRQAGPLISVEDRVWLSTKFLASKRPSRKLSERFVGPYKVLQKVNNLAFRLQLPSSMKVHPVFHRSLLVKEALPSPLRTCTPPPPPVVIEGEEEYEVEAILDSHRRGKEIQYFIHWKGYPEADRSWENAKNVHAPELVIDFHRHFLSKPKPGVLSGTSAVNLQEEGGGGELEEGLVWNVGEEQTRGGSPQPSTSGWQMVGGRGANTINVVDVFQEPAEECIEEMASADGPSFSDMSSLPPLPTYTKVFDHHLATFKLASVDISCCSKLLLELWLGSFLVCAGVEEEGALPVAGWLEHLSVAAGALKVLGSAAPFRLSAAAAAAGGGGGGLVKSQPASPLPSVTC</sequence>
<dbReference type="CDD" id="cd00024">
    <property type="entry name" value="CD_CSD"/>
    <property type="match status" value="1"/>
</dbReference>
<dbReference type="PANTHER" id="PTHR37984:SF15">
    <property type="entry name" value="INTEGRASE CATALYTIC DOMAIN-CONTAINING PROTEIN"/>
    <property type="match status" value="1"/>
</dbReference>
<dbReference type="InterPro" id="IPR012337">
    <property type="entry name" value="RNaseH-like_sf"/>
</dbReference>